<evidence type="ECO:0000256" key="10">
    <source>
        <dbReference type="ARBA" id="ARBA00023235"/>
    </source>
</evidence>
<comment type="catalytic activity">
    <reaction evidence="1 12 14">
        <text>1-(5-phospho-beta-D-ribosyl)-5-[(5-phospho-beta-D-ribosylamino)methylideneamino]imidazole-4-carboxamide = 5-[(5-phospho-1-deoxy-D-ribulos-1-ylimino)methylamino]-1-(5-phospho-beta-D-ribosyl)imidazole-4-carboxamide</text>
        <dbReference type="Rhea" id="RHEA:15469"/>
        <dbReference type="ChEBI" id="CHEBI:58435"/>
        <dbReference type="ChEBI" id="CHEBI:58525"/>
        <dbReference type="EC" id="5.3.1.16"/>
    </reaction>
</comment>
<dbReference type="CDD" id="cd04732">
    <property type="entry name" value="HisA"/>
    <property type="match status" value="1"/>
</dbReference>
<dbReference type="GO" id="GO:0000105">
    <property type="term" value="P:L-histidine biosynthetic process"/>
    <property type="evidence" value="ECO:0007669"/>
    <property type="project" value="UniProtKB-UniRule"/>
</dbReference>
<evidence type="ECO:0000256" key="14">
    <source>
        <dbReference type="RuleBase" id="RU003658"/>
    </source>
</evidence>
<feature type="active site" description="Proton acceptor" evidence="12">
    <location>
        <position position="8"/>
    </location>
</feature>
<comment type="caution">
    <text evidence="15">The sequence shown here is derived from an EMBL/GenBank/DDBJ whole genome shotgun (WGS) entry which is preliminary data.</text>
</comment>
<evidence type="ECO:0000256" key="2">
    <source>
        <dbReference type="ARBA" id="ARBA00004496"/>
    </source>
</evidence>
<evidence type="ECO:0000256" key="12">
    <source>
        <dbReference type="HAMAP-Rule" id="MF_01014"/>
    </source>
</evidence>
<dbReference type="PANTHER" id="PTHR43090:SF2">
    <property type="entry name" value="1-(5-PHOSPHORIBOSYL)-5-[(5-PHOSPHORIBOSYLAMINO)METHYLIDENEAMINO] IMIDAZOLE-4-CARBOXAMIDE ISOMERASE"/>
    <property type="match status" value="1"/>
</dbReference>
<keyword evidence="8 12" id="KW-0028">Amino-acid biosynthesis</keyword>
<comment type="similarity">
    <text evidence="4 12 13">Belongs to the HisA/HisF family.</text>
</comment>
<evidence type="ECO:0000256" key="3">
    <source>
        <dbReference type="ARBA" id="ARBA00005133"/>
    </source>
</evidence>
<dbReference type="InterPro" id="IPR044524">
    <property type="entry name" value="Isoase_HisA-like"/>
</dbReference>
<keyword evidence="10 12" id="KW-0413">Isomerase</keyword>
<comment type="subcellular location">
    <subcellularLocation>
        <location evidence="2 12 14">Cytoplasm</location>
    </subcellularLocation>
</comment>
<dbReference type="HAMAP" id="MF_01014">
    <property type="entry name" value="HisA"/>
    <property type="match status" value="1"/>
</dbReference>
<name>A0A833HR69_9FIRM</name>
<dbReference type="RefSeq" id="WP_151864686.1">
    <property type="nucleotide sequence ID" value="NZ_WBZB01000007.1"/>
</dbReference>
<dbReference type="EMBL" id="WBZB01000007">
    <property type="protein sequence ID" value="KAB3532718.1"/>
    <property type="molecule type" value="Genomic_DNA"/>
</dbReference>
<dbReference type="FunFam" id="3.20.20.70:FF:000009">
    <property type="entry name" value="1-(5-phosphoribosyl)-5-[(5-phosphoribosylamino)methylideneamino] imidazole-4-carboxamide isomerase"/>
    <property type="match status" value="1"/>
</dbReference>
<evidence type="ECO:0000256" key="13">
    <source>
        <dbReference type="RuleBase" id="RU003657"/>
    </source>
</evidence>
<dbReference type="NCBIfam" id="TIGR00007">
    <property type="entry name" value="1-(5-phosphoribosyl)-5-[(5-phosphoribosylamino)methylideneamino]imidazole-4-carboxamide isomerase"/>
    <property type="match status" value="1"/>
</dbReference>
<dbReference type="Pfam" id="PF00977">
    <property type="entry name" value="His_biosynth"/>
    <property type="match status" value="1"/>
</dbReference>
<evidence type="ECO:0000256" key="1">
    <source>
        <dbReference type="ARBA" id="ARBA00000901"/>
    </source>
</evidence>
<evidence type="ECO:0000256" key="7">
    <source>
        <dbReference type="ARBA" id="ARBA00022490"/>
    </source>
</evidence>
<evidence type="ECO:0000256" key="5">
    <source>
        <dbReference type="ARBA" id="ARBA00012550"/>
    </source>
</evidence>
<gene>
    <name evidence="12 15" type="primary">hisA</name>
    <name evidence="15" type="ORF">F8153_02035</name>
</gene>
<dbReference type="OrthoDB" id="9807749at2"/>
<dbReference type="GO" id="GO:0003949">
    <property type="term" value="F:1-(5-phosphoribosyl)-5-[(5-phosphoribosylamino)methylideneamino]imidazole-4-carboxamide isomerase activity"/>
    <property type="evidence" value="ECO:0007669"/>
    <property type="project" value="UniProtKB-UniRule"/>
</dbReference>
<proteinExistence type="inferred from homology"/>
<evidence type="ECO:0000256" key="8">
    <source>
        <dbReference type="ARBA" id="ARBA00022605"/>
    </source>
</evidence>
<dbReference type="InterPro" id="IPR006062">
    <property type="entry name" value="His_biosynth"/>
</dbReference>
<dbReference type="PANTHER" id="PTHR43090">
    <property type="entry name" value="1-(5-PHOSPHORIBOSYL)-5-[(5-PHOSPHORIBOSYLAMINO)METHYLIDENEAMINO] IMIDAZOLE-4-CARBOXAMIDE ISOMERASE"/>
    <property type="match status" value="1"/>
</dbReference>
<dbReference type="GO" id="GO:0005737">
    <property type="term" value="C:cytoplasm"/>
    <property type="evidence" value="ECO:0007669"/>
    <property type="project" value="UniProtKB-SubCell"/>
</dbReference>
<feature type="active site" description="Proton donor" evidence="12">
    <location>
        <position position="129"/>
    </location>
</feature>
<accession>A0A833HR69</accession>
<dbReference type="GO" id="GO:0000162">
    <property type="term" value="P:L-tryptophan biosynthetic process"/>
    <property type="evidence" value="ECO:0007669"/>
    <property type="project" value="TreeGrafter"/>
</dbReference>
<dbReference type="AlphaFoldDB" id="A0A833HR69"/>
<evidence type="ECO:0000313" key="15">
    <source>
        <dbReference type="EMBL" id="KAB3532718.1"/>
    </source>
</evidence>
<keyword evidence="9 12" id="KW-0368">Histidine biosynthesis</keyword>
<evidence type="ECO:0000313" key="16">
    <source>
        <dbReference type="Proteomes" id="UP000465601"/>
    </source>
</evidence>
<dbReference type="SUPFAM" id="SSF51366">
    <property type="entry name" value="Ribulose-phoshate binding barrel"/>
    <property type="match status" value="1"/>
</dbReference>
<dbReference type="EC" id="5.3.1.16" evidence="5 12"/>
<comment type="pathway">
    <text evidence="3 12 14">Amino-acid biosynthesis; L-histidine biosynthesis; L-histidine from 5-phospho-alpha-D-ribose 1-diphosphate: step 4/9.</text>
</comment>
<dbReference type="InterPro" id="IPR011060">
    <property type="entry name" value="RibuloseP-bd_barrel"/>
</dbReference>
<dbReference type="Proteomes" id="UP000465601">
    <property type="component" value="Unassembled WGS sequence"/>
</dbReference>
<protein>
    <recommendedName>
        <fullName evidence="6 12">1-(5-phosphoribosyl)-5-[(5-phosphoribosylamino)methylideneamino] imidazole-4-carboxamide isomerase</fullName>
        <ecNumber evidence="5 12">5.3.1.16</ecNumber>
    </recommendedName>
    <alternativeName>
        <fullName evidence="11 12">Phosphoribosylformimino-5-aminoimidazole carboxamide ribotide isomerase</fullName>
    </alternativeName>
</protein>
<dbReference type="InterPro" id="IPR013785">
    <property type="entry name" value="Aldolase_TIM"/>
</dbReference>
<evidence type="ECO:0000256" key="9">
    <source>
        <dbReference type="ARBA" id="ARBA00023102"/>
    </source>
</evidence>
<dbReference type="Gene3D" id="3.20.20.70">
    <property type="entry name" value="Aldolase class I"/>
    <property type="match status" value="1"/>
</dbReference>
<dbReference type="UniPathway" id="UPA00031">
    <property type="reaction ID" value="UER00009"/>
</dbReference>
<dbReference type="InterPro" id="IPR023016">
    <property type="entry name" value="HisA/PriA"/>
</dbReference>
<evidence type="ECO:0000256" key="11">
    <source>
        <dbReference type="ARBA" id="ARBA00030547"/>
    </source>
</evidence>
<evidence type="ECO:0000256" key="4">
    <source>
        <dbReference type="ARBA" id="ARBA00009667"/>
    </source>
</evidence>
<keyword evidence="7 12" id="KW-0963">Cytoplasm</keyword>
<dbReference type="InterPro" id="IPR006063">
    <property type="entry name" value="HisA_bact_arch"/>
</dbReference>
<evidence type="ECO:0000256" key="6">
    <source>
        <dbReference type="ARBA" id="ARBA00018464"/>
    </source>
</evidence>
<reference evidence="15 16" key="1">
    <citation type="submission" date="2019-10" db="EMBL/GenBank/DDBJ databases">
        <title>Alkaliphilus serpentinus sp. nov. and Alkaliphilus pronyensis sp. nov., two novel anaerobic alkaliphilic species isolated from the serpentinized-hosted hydrothermal field of the Prony Bay (New Caledonia).</title>
        <authorList>
            <person name="Postec A."/>
        </authorList>
    </citation>
    <scope>NUCLEOTIDE SEQUENCE [LARGE SCALE GENOMIC DNA]</scope>
    <source>
        <strain evidence="15 16">LacT</strain>
    </source>
</reference>
<organism evidence="15 16">
    <name type="scientific">Alkaliphilus serpentinus</name>
    <dbReference type="NCBI Taxonomy" id="1482731"/>
    <lineage>
        <taxon>Bacteria</taxon>
        <taxon>Bacillati</taxon>
        <taxon>Bacillota</taxon>
        <taxon>Clostridia</taxon>
        <taxon>Peptostreptococcales</taxon>
        <taxon>Natronincolaceae</taxon>
        <taxon>Alkaliphilus</taxon>
    </lineage>
</organism>
<sequence>MILYTAIDIKGGKCVRLIKGDAKDEKVYFNTPIEAARLWENKGSTYLHIVDLDGAFEGSPKNQEIIMEILRESKLPIQVGGGIRSYDTFSDYLTAGVARVIIGTKALQDKALLARSIKDFGNRVLVSVDARGGYATSEGWIKNSTIKAIDLIKELAQLGVEEVIYTDINRDGMLMGPNFKELEEIKKMVDIKVVASGGVASLEDITRLKDIGADGVIIGKALYEGKIDLMKANEVISC</sequence>
<keyword evidence="16" id="KW-1185">Reference proteome</keyword>